<dbReference type="CDD" id="cd03809">
    <property type="entry name" value="GT4_MtfB-like"/>
    <property type="match status" value="1"/>
</dbReference>
<dbReference type="RefSeq" id="WP_151691848.1">
    <property type="nucleotide sequence ID" value="NZ_BMGX01000002.1"/>
</dbReference>
<dbReference type="SUPFAM" id="SSF53756">
    <property type="entry name" value="UDP-Glycosyltransferase/glycogen phosphorylase"/>
    <property type="match status" value="1"/>
</dbReference>
<proteinExistence type="predicted"/>
<organism evidence="4 5">
    <name type="scientific">Phaeocystidibacter marisrubri</name>
    <dbReference type="NCBI Taxonomy" id="1577780"/>
    <lineage>
        <taxon>Bacteria</taxon>
        <taxon>Pseudomonadati</taxon>
        <taxon>Bacteroidota</taxon>
        <taxon>Flavobacteriia</taxon>
        <taxon>Flavobacteriales</taxon>
        <taxon>Phaeocystidibacteraceae</taxon>
        <taxon>Phaeocystidibacter</taxon>
    </lineage>
</organism>
<evidence type="ECO:0000313" key="5">
    <source>
        <dbReference type="Proteomes" id="UP000484164"/>
    </source>
</evidence>
<evidence type="ECO:0000259" key="2">
    <source>
        <dbReference type="Pfam" id="PF00534"/>
    </source>
</evidence>
<dbReference type="PANTHER" id="PTHR46401">
    <property type="entry name" value="GLYCOSYLTRANSFERASE WBBK-RELATED"/>
    <property type="match status" value="1"/>
</dbReference>
<dbReference type="Pfam" id="PF00534">
    <property type="entry name" value="Glycos_transf_1"/>
    <property type="match status" value="1"/>
</dbReference>
<evidence type="ECO:0000313" key="4">
    <source>
        <dbReference type="EMBL" id="KAB2817277.1"/>
    </source>
</evidence>
<dbReference type="GO" id="GO:0009103">
    <property type="term" value="P:lipopolysaccharide biosynthetic process"/>
    <property type="evidence" value="ECO:0007669"/>
    <property type="project" value="TreeGrafter"/>
</dbReference>
<dbReference type="GO" id="GO:0016757">
    <property type="term" value="F:glycosyltransferase activity"/>
    <property type="evidence" value="ECO:0007669"/>
    <property type="project" value="InterPro"/>
</dbReference>
<dbReference type="Pfam" id="PF13439">
    <property type="entry name" value="Glyco_transf_4"/>
    <property type="match status" value="1"/>
</dbReference>
<accession>A0A6L3ZHH1</accession>
<comment type="caution">
    <text evidence="4">The sequence shown here is derived from an EMBL/GenBank/DDBJ whole genome shotgun (WGS) entry which is preliminary data.</text>
</comment>
<protein>
    <submittedName>
        <fullName evidence="4">Glycosyltransferase family 4 protein</fullName>
    </submittedName>
</protein>
<gene>
    <name evidence="4" type="ORF">F8C82_02480</name>
</gene>
<dbReference type="Proteomes" id="UP000484164">
    <property type="component" value="Unassembled WGS sequence"/>
</dbReference>
<dbReference type="InterPro" id="IPR001296">
    <property type="entry name" value="Glyco_trans_1"/>
</dbReference>
<dbReference type="OrthoDB" id="9801609at2"/>
<dbReference type="PANTHER" id="PTHR46401:SF2">
    <property type="entry name" value="GLYCOSYLTRANSFERASE WBBK-RELATED"/>
    <property type="match status" value="1"/>
</dbReference>
<keyword evidence="1 4" id="KW-0808">Transferase</keyword>
<sequence>MKIGFDAKRCFRNTTGLGNYSRHIVDMLATAPEEFDLHLYTPKTGSAYPSPPKNAHIHTPSGIWKGPLGSVWRTTQLASEAASDHIDIFHGLSNELPIGLHKKGIASVVTIHDLIFERYPSFYKTADRKIYRKKFYHAAHSADIVVAISEQTKFDLMEFYKVPESKIEVIYQDCNPVFDTNFSEEELSKITRDYNLPSEFILQVGTLEQRKNVGTTVRMLAHIPEIPLVLVGRSTPYFEALMKEAELGGYSDRIHHIRVDGMRDLVAFYQMATVFVYPSIFEGFGIPIIEALRSKTPVVTTNSGVFPEAGGPDSLYINPEDEEELANSVQLLLNDSDLRQSAVDAGYTFAEKFRTSQLLSEWTTLYKRLKK</sequence>
<keyword evidence="5" id="KW-1185">Reference proteome</keyword>
<dbReference type="EMBL" id="WBVQ01000001">
    <property type="protein sequence ID" value="KAB2817277.1"/>
    <property type="molecule type" value="Genomic_DNA"/>
</dbReference>
<name>A0A6L3ZHH1_9FLAO</name>
<feature type="domain" description="Glycosyltransferase subfamily 4-like N-terminal" evidence="3">
    <location>
        <begin position="21"/>
        <end position="171"/>
    </location>
</feature>
<dbReference type="InterPro" id="IPR028098">
    <property type="entry name" value="Glyco_trans_4-like_N"/>
</dbReference>
<reference evidence="4 5" key="1">
    <citation type="submission" date="2019-10" db="EMBL/GenBank/DDBJ databases">
        <title>Genome sequence of Phaeocystidibacter marisrubri JCM30614 (type strain).</title>
        <authorList>
            <person name="Bowman J.P."/>
        </authorList>
    </citation>
    <scope>NUCLEOTIDE SEQUENCE [LARGE SCALE GENOMIC DNA]</scope>
    <source>
        <strain evidence="4 5">JCM 30614</strain>
    </source>
</reference>
<feature type="domain" description="Glycosyl transferase family 1" evidence="2">
    <location>
        <begin position="198"/>
        <end position="347"/>
    </location>
</feature>
<evidence type="ECO:0000256" key="1">
    <source>
        <dbReference type="ARBA" id="ARBA00022679"/>
    </source>
</evidence>
<dbReference type="AlphaFoldDB" id="A0A6L3ZHH1"/>
<evidence type="ECO:0000259" key="3">
    <source>
        <dbReference type="Pfam" id="PF13439"/>
    </source>
</evidence>
<dbReference type="Gene3D" id="3.40.50.2000">
    <property type="entry name" value="Glycogen Phosphorylase B"/>
    <property type="match status" value="2"/>
</dbReference>